<dbReference type="InterPro" id="IPR036390">
    <property type="entry name" value="WH_DNA-bd_sf"/>
</dbReference>
<organism evidence="2 3">
    <name type="scientific">Oceanococcus atlanticus</name>
    <dbReference type="NCBI Taxonomy" id="1317117"/>
    <lineage>
        <taxon>Bacteria</taxon>
        <taxon>Pseudomonadati</taxon>
        <taxon>Pseudomonadota</taxon>
        <taxon>Gammaproteobacteria</taxon>
        <taxon>Chromatiales</taxon>
        <taxon>Oceanococcaceae</taxon>
        <taxon>Oceanococcus</taxon>
    </lineage>
</organism>
<name>A0A1Y1SGK4_9GAMM</name>
<dbReference type="PANTHER" id="PTHR33221">
    <property type="entry name" value="WINGED HELIX-TURN-HELIX TRANSCRIPTIONAL REGULATOR, RRF2 FAMILY"/>
    <property type="match status" value="1"/>
</dbReference>
<dbReference type="Gene3D" id="1.10.10.10">
    <property type="entry name" value="Winged helix-like DNA-binding domain superfamily/Winged helix DNA-binding domain"/>
    <property type="match status" value="1"/>
</dbReference>
<dbReference type="PANTHER" id="PTHR33221:SF5">
    <property type="entry name" value="HTH-TYPE TRANSCRIPTIONAL REGULATOR ISCR"/>
    <property type="match status" value="1"/>
</dbReference>
<dbReference type="STRING" id="1317117.ATO7_00600"/>
<dbReference type="EMBL" id="AQQV01000001">
    <property type="protein sequence ID" value="ORE88329.1"/>
    <property type="molecule type" value="Genomic_DNA"/>
</dbReference>
<dbReference type="NCBIfam" id="TIGR00738">
    <property type="entry name" value="rrf2_super"/>
    <property type="match status" value="1"/>
</dbReference>
<dbReference type="AlphaFoldDB" id="A0A1Y1SGK4"/>
<reference evidence="2 3" key="1">
    <citation type="submission" date="2013-04" db="EMBL/GenBank/DDBJ databases">
        <title>Oceanococcus atlanticus 22II-S10r2 Genome Sequencing.</title>
        <authorList>
            <person name="Lai Q."/>
            <person name="Li G."/>
            <person name="Shao Z."/>
        </authorList>
    </citation>
    <scope>NUCLEOTIDE SEQUENCE [LARGE SCALE GENOMIC DNA]</scope>
    <source>
        <strain evidence="2 3">22II-S10r2</strain>
    </source>
</reference>
<keyword evidence="3" id="KW-1185">Reference proteome</keyword>
<dbReference type="GO" id="GO:0003700">
    <property type="term" value="F:DNA-binding transcription factor activity"/>
    <property type="evidence" value="ECO:0007669"/>
    <property type="project" value="TreeGrafter"/>
</dbReference>
<dbReference type="InterPro" id="IPR030489">
    <property type="entry name" value="TR_Rrf2-type_CS"/>
</dbReference>
<evidence type="ECO:0000313" key="3">
    <source>
        <dbReference type="Proteomes" id="UP000192342"/>
    </source>
</evidence>
<dbReference type="GO" id="GO:0003677">
    <property type="term" value="F:DNA binding"/>
    <property type="evidence" value="ECO:0007669"/>
    <property type="project" value="UniProtKB-KW"/>
</dbReference>
<evidence type="ECO:0000256" key="1">
    <source>
        <dbReference type="ARBA" id="ARBA00023125"/>
    </source>
</evidence>
<evidence type="ECO:0000313" key="2">
    <source>
        <dbReference type="EMBL" id="ORE88329.1"/>
    </source>
</evidence>
<dbReference type="PROSITE" id="PS01332">
    <property type="entry name" value="HTH_RRF2_1"/>
    <property type="match status" value="1"/>
</dbReference>
<dbReference type="RefSeq" id="WP_083558983.1">
    <property type="nucleotide sequence ID" value="NZ_AQQV01000001.1"/>
</dbReference>
<sequence>MNVTSRGRYAVTALLDLSLHGCQQPVPLADVARRQGLSVKYLEQIFCGLKNRGLVESVRGASGGYRLCRAADAISVAEVVAAVEAQKITQDAAGPVHQTLLSEFWSGLSECMRNYLEDATLASLCECARGGQPGCAEQGDEAPRA</sequence>
<dbReference type="Pfam" id="PF02082">
    <property type="entry name" value="Rrf2"/>
    <property type="match status" value="1"/>
</dbReference>
<dbReference type="GO" id="GO:0005829">
    <property type="term" value="C:cytosol"/>
    <property type="evidence" value="ECO:0007669"/>
    <property type="project" value="TreeGrafter"/>
</dbReference>
<dbReference type="OrthoDB" id="9808360at2"/>
<dbReference type="InterPro" id="IPR000944">
    <property type="entry name" value="Tscrpt_reg_Rrf2"/>
</dbReference>
<dbReference type="InterPro" id="IPR036388">
    <property type="entry name" value="WH-like_DNA-bd_sf"/>
</dbReference>
<gene>
    <name evidence="2" type="ORF">ATO7_00600</name>
</gene>
<dbReference type="Proteomes" id="UP000192342">
    <property type="component" value="Unassembled WGS sequence"/>
</dbReference>
<keyword evidence="1" id="KW-0238">DNA-binding</keyword>
<comment type="caution">
    <text evidence="2">The sequence shown here is derived from an EMBL/GenBank/DDBJ whole genome shotgun (WGS) entry which is preliminary data.</text>
</comment>
<dbReference type="SUPFAM" id="SSF46785">
    <property type="entry name" value="Winged helix' DNA-binding domain"/>
    <property type="match status" value="1"/>
</dbReference>
<dbReference type="PROSITE" id="PS51197">
    <property type="entry name" value="HTH_RRF2_2"/>
    <property type="match status" value="1"/>
</dbReference>
<accession>A0A1Y1SGK4</accession>
<protein>
    <submittedName>
        <fullName evidence="2">Iron-sulfur cluster regulator IscR</fullName>
    </submittedName>
</protein>
<proteinExistence type="predicted"/>